<feature type="binding site" evidence="1">
    <location>
        <begin position="10"/>
        <end position="17"/>
    </location>
    <ligand>
        <name>ATP</name>
        <dbReference type="ChEBI" id="CHEBI:30616"/>
    </ligand>
</feature>
<comment type="catalytic activity">
    <reaction evidence="1">
        <text>1,6-anhydro-N-acetyl-beta-muramate + ATP + H2O = N-acetyl-D-muramate 6-phosphate + ADP + H(+)</text>
        <dbReference type="Rhea" id="RHEA:24952"/>
        <dbReference type="ChEBI" id="CHEBI:15377"/>
        <dbReference type="ChEBI" id="CHEBI:15378"/>
        <dbReference type="ChEBI" id="CHEBI:30616"/>
        <dbReference type="ChEBI" id="CHEBI:58690"/>
        <dbReference type="ChEBI" id="CHEBI:58722"/>
        <dbReference type="ChEBI" id="CHEBI:456216"/>
        <dbReference type="EC" id="2.7.1.170"/>
    </reaction>
</comment>
<dbReference type="EMBL" id="BSPD01000035">
    <property type="protein sequence ID" value="GLS25900.1"/>
    <property type="molecule type" value="Genomic_DNA"/>
</dbReference>
<dbReference type="AlphaFoldDB" id="A0AA37T9C1"/>
<dbReference type="Pfam" id="PF03702">
    <property type="entry name" value="AnmK"/>
    <property type="match status" value="1"/>
</dbReference>
<keyword evidence="1" id="KW-0067">ATP-binding</keyword>
<dbReference type="PANTHER" id="PTHR30605">
    <property type="entry name" value="ANHYDRO-N-ACETYLMURAMIC ACID KINASE"/>
    <property type="match status" value="1"/>
</dbReference>
<dbReference type="Proteomes" id="UP001156870">
    <property type="component" value="Unassembled WGS sequence"/>
</dbReference>
<evidence type="ECO:0000256" key="1">
    <source>
        <dbReference type="HAMAP-Rule" id="MF_01270"/>
    </source>
</evidence>
<dbReference type="GO" id="GO:0097175">
    <property type="term" value="P:1,6-anhydro-N-acetyl-beta-muramic acid catabolic process"/>
    <property type="evidence" value="ECO:0007669"/>
    <property type="project" value="UniProtKB-UniRule"/>
</dbReference>
<dbReference type="InterPro" id="IPR043129">
    <property type="entry name" value="ATPase_NBD"/>
</dbReference>
<keyword evidence="1" id="KW-0119">Carbohydrate metabolism</keyword>
<comment type="pathway">
    <text evidence="1">Amino-sugar metabolism; 1,6-anhydro-N-acetylmuramate degradation.</text>
</comment>
<comment type="pathway">
    <text evidence="1">Cell wall biogenesis; peptidoglycan recycling.</text>
</comment>
<dbReference type="Gene3D" id="3.30.420.40">
    <property type="match status" value="2"/>
</dbReference>
<comment type="similarity">
    <text evidence="1">Belongs to the anhydro-N-acetylmuramic acid kinase family.</text>
</comment>
<organism evidence="2 3">
    <name type="scientific">Marinibactrum halimedae</name>
    <dbReference type="NCBI Taxonomy" id="1444977"/>
    <lineage>
        <taxon>Bacteria</taxon>
        <taxon>Pseudomonadati</taxon>
        <taxon>Pseudomonadota</taxon>
        <taxon>Gammaproteobacteria</taxon>
        <taxon>Cellvibrionales</taxon>
        <taxon>Cellvibrionaceae</taxon>
        <taxon>Marinibactrum</taxon>
    </lineage>
</organism>
<sequence>MSLYIGLMSGTSMDGVDAALISIENNDKPTLIDSLTIKYPPELKTRLQSLALGCENELDLMGYCDREVASTFSQLCLQLLEKQNLKPEHINAIGSHGQTIRHRPSKDHGGPFTIQIGDPSFIAHHTGITTVADFRRKDMAAGGEGAPLAPAFHRALFGKKQHTTLVANIGGIANISVIPERDPTIGYDTGPGNTLLDGWIRRHKGLPFDDNGNWARTGAVNSSLLEALLKHPYFHQPHPKSTGLEEFNLTWVDAIIQLLESTPSPEDTQATLVELTAQTLSAAANIHEQEAETLYICGGGASNTFLMERLQSYLPLIAVKTSEAIGVHPDWVEAVGFAWLAHQTMHQLPGNDYFATGASQPVVLGGIYFHG</sequence>
<protein>
    <recommendedName>
        <fullName evidence="1">Anhydro-N-acetylmuramic acid kinase</fullName>
        <ecNumber evidence="1">2.7.1.170</ecNumber>
    </recommendedName>
    <alternativeName>
        <fullName evidence="1">AnhMurNAc kinase</fullName>
    </alternativeName>
</protein>
<evidence type="ECO:0000313" key="3">
    <source>
        <dbReference type="Proteomes" id="UP001156870"/>
    </source>
</evidence>
<dbReference type="RefSeq" id="WP_232595080.1">
    <property type="nucleotide sequence ID" value="NZ_BSPD01000035.1"/>
</dbReference>
<dbReference type="EC" id="2.7.1.170" evidence="1"/>
<dbReference type="GO" id="GO:0016773">
    <property type="term" value="F:phosphotransferase activity, alcohol group as acceptor"/>
    <property type="evidence" value="ECO:0007669"/>
    <property type="project" value="UniProtKB-UniRule"/>
</dbReference>
<keyword evidence="1 2" id="KW-0418">Kinase</keyword>
<proteinExistence type="inferred from homology"/>
<reference evidence="2 3" key="1">
    <citation type="journal article" date="2014" name="Int. J. Syst. Evol. Microbiol.">
        <title>Complete genome sequence of Corynebacterium casei LMG S-19264T (=DSM 44701T), isolated from a smear-ripened cheese.</title>
        <authorList>
            <consortium name="US DOE Joint Genome Institute (JGI-PGF)"/>
            <person name="Walter F."/>
            <person name="Albersmeier A."/>
            <person name="Kalinowski J."/>
            <person name="Ruckert C."/>
        </authorList>
    </citation>
    <scope>NUCLEOTIDE SEQUENCE [LARGE SCALE GENOMIC DNA]</scope>
    <source>
        <strain evidence="2 3">NBRC 110095</strain>
    </source>
</reference>
<dbReference type="GO" id="GO:0016301">
    <property type="term" value="F:kinase activity"/>
    <property type="evidence" value="ECO:0007669"/>
    <property type="project" value="UniProtKB-KW"/>
</dbReference>
<keyword evidence="3" id="KW-1185">Reference proteome</keyword>
<dbReference type="HAMAP" id="MF_01270">
    <property type="entry name" value="AnhMurNAc_kinase"/>
    <property type="match status" value="1"/>
</dbReference>
<comment type="function">
    <text evidence="1">Catalyzes the specific phosphorylation of 1,6-anhydro-N-acetylmuramic acid (anhMurNAc) with the simultaneous cleavage of the 1,6-anhydro ring, generating MurNAc-6-P. Is required for the utilization of anhMurNAc either imported from the medium or derived from its own cell wall murein, and thus plays a role in cell wall recycling.</text>
</comment>
<dbReference type="InterPro" id="IPR005338">
    <property type="entry name" value="Anhydro_N_Ac-Mur_kinase"/>
</dbReference>
<keyword evidence="1" id="KW-0808">Transferase</keyword>
<dbReference type="GO" id="GO:0005524">
    <property type="term" value="F:ATP binding"/>
    <property type="evidence" value="ECO:0007669"/>
    <property type="project" value="UniProtKB-UniRule"/>
</dbReference>
<keyword evidence="1" id="KW-0547">Nucleotide-binding</keyword>
<dbReference type="PANTHER" id="PTHR30605:SF0">
    <property type="entry name" value="ANHYDRO-N-ACETYLMURAMIC ACID KINASE"/>
    <property type="match status" value="1"/>
</dbReference>
<accession>A0AA37T9C1</accession>
<dbReference type="GO" id="GO:0009254">
    <property type="term" value="P:peptidoglycan turnover"/>
    <property type="evidence" value="ECO:0007669"/>
    <property type="project" value="UniProtKB-UniRule"/>
</dbReference>
<name>A0AA37T9C1_9GAMM</name>
<dbReference type="CDD" id="cd24050">
    <property type="entry name" value="ASKHA_NBD_ANMK"/>
    <property type="match status" value="1"/>
</dbReference>
<comment type="caution">
    <text evidence="2">The sequence shown here is derived from an EMBL/GenBank/DDBJ whole genome shotgun (WGS) entry which is preliminary data.</text>
</comment>
<dbReference type="NCBIfam" id="NF007139">
    <property type="entry name" value="PRK09585.1-3"/>
    <property type="match status" value="1"/>
</dbReference>
<dbReference type="SUPFAM" id="SSF53067">
    <property type="entry name" value="Actin-like ATPase domain"/>
    <property type="match status" value="1"/>
</dbReference>
<dbReference type="GO" id="GO:0006040">
    <property type="term" value="P:amino sugar metabolic process"/>
    <property type="evidence" value="ECO:0007669"/>
    <property type="project" value="InterPro"/>
</dbReference>
<gene>
    <name evidence="1 2" type="primary">anmK</name>
    <name evidence="2" type="ORF">GCM10007877_16140</name>
</gene>
<evidence type="ECO:0000313" key="2">
    <source>
        <dbReference type="EMBL" id="GLS25900.1"/>
    </source>
</evidence>